<comment type="similarity">
    <text evidence="1">Belongs to the mycobacterial PPE family.</text>
</comment>
<evidence type="ECO:0000259" key="3">
    <source>
        <dbReference type="Pfam" id="PF00823"/>
    </source>
</evidence>
<dbReference type="InterPro" id="IPR038332">
    <property type="entry name" value="PPE_sf"/>
</dbReference>
<comment type="caution">
    <text evidence="4">The sequence shown here is derived from an EMBL/GenBank/DDBJ whole genome shotgun (WGS) entry which is preliminary data.</text>
</comment>
<dbReference type="Proteomes" id="UP000624709">
    <property type="component" value="Unassembled WGS sequence"/>
</dbReference>
<organism evidence="4 5">
    <name type="scientific">Actinoplanes palleronii</name>
    <dbReference type="NCBI Taxonomy" id="113570"/>
    <lineage>
        <taxon>Bacteria</taxon>
        <taxon>Bacillati</taxon>
        <taxon>Actinomycetota</taxon>
        <taxon>Actinomycetes</taxon>
        <taxon>Micromonosporales</taxon>
        <taxon>Micromonosporaceae</taxon>
        <taxon>Actinoplanes</taxon>
    </lineage>
</organism>
<feature type="domain" description="PPE" evidence="3">
    <location>
        <begin position="100"/>
        <end position="167"/>
    </location>
</feature>
<accession>A0ABQ4BBT6</accession>
<dbReference type="EMBL" id="BOMS01000057">
    <property type="protein sequence ID" value="GIE68121.1"/>
    <property type="molecule type" value="Genomic_DNA"/>
</dbReference>
<name>A0ABQ4BBT6_9ACTN</name>
<dbReference type="Gene3D" id="1.20.1260.20">
    <property type="entry name" value="PPE superfamily"/>
    <property type="match status" value="1"/>
</dbReference>
<protein>
    <recommendedName>
        <fullName evidence="3">PPE domain-containing protein</fullName>
    </recommendedName>
</protein>
<evidence type="ECO:0000313" key="5">
    <source>
        <dbReference type="Proteomes" id="UP000624709"/>
    </source>
</evidence>
<gene>
    <name evidence="4" type="ORF">Apa02nite_042290</name>
</gene>
<dbReference type="SUPFAM" id="SSF140459">
    <property type="entry name" value="PE/PPE dimer-like"/>
    <property type="match status" value="1"/>
</dbReference>
<dbReference type="Pfam" id="PF00823">
    <property type="entry name" value="PPE"/>
    <property type="match status" value="1"/>
</dbReference>
<evidence type="ECO:0000256" key="2">
    <source>
        <dbReference type="SAM" id="MobiDB-lite"/>
    </source>
</evidence>
<feature type="compositionally biased region" description="Basic and acidic residues" evidence="2">
    <location>
        <begin position="320"/>
        <end position="335"/>
    </location>
</feature>
<keyword evidence="5" id="KW-1185">Reference proteome</keyword>
<sequence>MTTVADNPLIAAPQSVFEGTQWFAGAGGIDSGVGIFKDLVLDHDFSALTVGVDSLAFGLDVLSAVLNPFGELVKAGVGWVLEHVAFLREPLELLTGDHRAILAVSQTWDKIGKKLTETAGQYEHAMSTVAGWTGDAAQSYRAAAAEYIQGLRALAGHADSTSQGVAIAGVVVATERAIIFDIISSFVSRVITEALIAAASSVVTLGGSVAAFLTSVSVDATLLATRLAKRLAKLLTVIKRFAKKFDELSAASKNVSKALEGKSQSIHNWADRLERSNVRTKRDLLPEGSKALTYTRYADGATTGIGGTIADNRPLFTGKEGAKAGKENRKELGDG</sequence>
<evidence type="ECO:0000256" key="1">
    <source>
        <dbReference type="ARBA" id="ARBA00010652"/>
    </source>
</evidence>
<dbReference type="InterPro" id="IPR000030">
    <property type="entry name" value="PPE_dom"/>
</dbReference>
<proteinExistence type="inferred from homology"/>
<reference evidence="4 5" key="1">
    <citation type="submission" date="2021-01" db="EMBL/GenBank/DDBJ databases">
        <title>Whole genome shotgun sequence of Actinoplanes palleronii NBRC 14916.</title>
        <authorList>
            <person name="Komaki H."/>
            <person name="Tamura T."/>
        </authorList>
    </citation>
    <scope>NUCLEOTIDE SEQUENCE [LARGE SCALE GENOMIC DNA]</scope>
    <source>
        <strain evidence="4 5">NBRC 14916</strain>
    </source>
</reference>
<evidence type="ECO:0000313" key="4">
    <source>
        <dbReference type="EMBL" id="GIE68121.1"/>
    </source>
</evidence>
<feature type="region of interest" description="Disordered" evidence="2">
    <location>
        <begin position="315"/>
        <end position="335"/>
    </location>
</feature>